<evidence type="ECO:0000313" key="1">
    <source>
        <dbReference type="EMBL" id="KAK2825882.1"/>
    </source>
</evidence>
<proteinExistence type="predicted"/>
<organism evidence="1 2">
    <name type="scientific">Channa striata</name>
    <name type="common">Snakehead murrel</name>
    <name type="synonym">Ophicephalus striatus</name>
    <dbReference type="NCBI Taxonomy" id="64152"/>
    <lineage>
        <taxon>Eukaryota</taxon>
        <taxon>Metazoa</taxon>
        <taxon>Chordata</taxon>
        <taxon>Craniata</taxon>
        <taxon>Vertebrata</taxon>
        <taxon>Euteleostomi</taxon>
        <taxon>Actinopterygii</taxon>
        <taxon>Neopterygii</taxon>
        <taxon>Teleostei</taxon>
        <taxon>Neoteleostei</taxon>
        <taxon>Acanthomorphata</taxon>
        <taxon>Anabantaria</taxon>
        <taxon>Anabantiformes</taxon>
        <taxon>Channoidei</taxon>
        <taxon>Channidae</taxon>
        <taxon>Channa</taxon>
    </lineage>
</organism>
<protein>
    <submittedName>
        <fullName evidence="1">Uncharacterized protein</fullName>
    </submittedName>
</protein>
<keyword evidence="2" id="KW-1185">Reference proteome</keyword>
<dbReference type="EMBL" id="JAUPFM010000016">
    <property type="protein sequence ID" value="KAK2825882.1"/>
    <property type="molecule type" value="Genomic_DNA"/>
</dbReference>
<accession>A0AA88LWU1</accession>
<reference evidence="1" key="1">
    <citation type="submission" date="2023-07" db="EMBL/GenBank/DDBJ databases">
        <title>Chromosome-level Genome Assembly of Striped Snakehead (Channa striata).</title>
        <authorList>
            <person name="Liu H."/>
        </authorList>
    </citation>
    <scope>NUCLEOTIDE SEQUENCE</scope>
    <source>
        <strain evidence="1">Gz</strain>
        <tissue evidence="1">Muscle</tissue>
    </source>
</reference>
<evidence type="ECO:0000313" key="2">
    <source>
        <dbReference type="Proteomes" id="UP001187415"/>
    </source>
</evidence>
<gene>
    <name evidence="1" type="ORF">Q5P01_020096</name>
</gene>
<sequence length="112" mass="12925">MGRENMDCSILNYQVEKTPAYRCCQALIKVGQNDKVLTFNRKVKLDVSLRPQQPVRKLHCSSLALLASAGTEVALHISTQHRRSMKTVKTDTEYWDPLSERCYFKVNGHEWI</sequence>
<dbReference type="AlphaFoldDB" id="A0AA88LWU1"/>
<comment type="caution">
    <text evidence="1">The sequence shown here is derived from an EMBL/GenBank/DDBJ whole genome shotgun (WGS) entry which is preliminary data.</text>
</comment>
<name>A0AA88LWU1_CHASR</name>
<dbReference type="Proteomes" id="UP001187415">
    <property type="component" value="Unassembled WGS sequence"/>
</dbReference>